<evidence type="ECO:0000313" key="2">
    <source>
        <dbReference type="EMBL" id="RPD54095.1"/>
    </source>
</evidence>
<reference evidence="2" key="1">
    <citation type="journal article" date="2018" name="Genome Biol. Evol.">
        <title>Genomics and development of Lentinus tigrinus, a white-rot wood-decaying mushroom with dimorphic fruiting bodies.</title>
        <authorList>
            <person name="Wu B."/>
            <person name="Xu Z."/>
            <person name="Knudson A."/>
            <person name="Carlson A."/>
            <person name="Chen N."/>
            <person name="Kovaka S."/>
            <person name="LaButti K."/>
            <person name="Lipzen A."/>
            <person name="Pennachio C."/>
            <person name="Riley R."/>
            <person name="Schakwitz W."/>
            <person name="Umezawa K."/>
            <person name="Ohm R.A."/>
            <person name="Grigoriev I.V."/>
            <person name="Nagy L.G."/>
            <person name="Gibbons J."/>
            <person name="Hibbett D."/>
        </authorList>
    </citation>
    <scope>NUCLEOTIDE SEQUENCE [LARGE SCALE GENOMIC DNA]</scope>
    <source>
        <strain evidence="2">ALCF2SS1-6</strain>
    </source>
</reference>
<proteinExistence type="predicted"/>
<dbReference type="AlphaFoldDB" id="A0A5C2RU48"/>
<dbReference type="Proteomes" id="UP000313359">
    <property type="component" value="Unassembled WGS sequence"/>
</dbReference>
<evidence type="ECO:0000313" key="3">
    <source>
        <dbReference type="Proteomes" id="UP000313359"/>
    </source>
</evidence>
<keyword evidence="3" id="KW-1185">Reference proteome</keyword>
<accession>A0A5C2RU48</accession>
<evidence type="ECO:0000256" key="1">
    <source>
        <dbReference type="SAM" id="MobiDB-lite"/>
    </source>
</evidence>
<gene>
    <name evidence="2" type="ORF">L227DRAFT_657784</name>
</gene>
<name>A0A5C2RU48_9APHY</name>
<sequence length="171" mass="18228">MPPSLANRSHPPVAPLAFKWRSATPVTLAALERKEPKFLVPSSTLGSTSRNAPAAANNNQSSIMNIPSATADHYSRPSPAAGDLPGNHRRSQPSSPPLGSIISMSTFGMHAAFAFGTCPRTRTTPQLIHKAPATGAHLHLKLRLQCASGAQRVPVHTKWPTAPSWPWPGRV</sequence>
<feature type="compositionally biased region" description="Polar residues" evidence="1">
    <location>
        <begin position="41"/>
        <end position="50"/>
    </location>
</feature>
<dbReference type="EMBL" id="ML122310">
    <property type="protein sequence ID" value="RPD54095.1"/>
    <property type="molecule type" value="Genomic_DNA"/>
</dbReference>
<feature type="region of interest" description="Disordered" evidence="1">
    <location>
        <begin position="33"/>
        <end position="101"/>
    </location>
</feature>
<organism evidence="2 3">
    <name type="scientific">Lentinus tigrinus ALCF2SS1-6</name>
    <dbReference type="NCBI Taxonomy" id="1328759"/>
    <lineage>
        <taxon>Eukaryota</taxon>
        <taxon>Fungi</taxon>
        <taxon>Dikarya</taxon>
        <taxon>Basidiomycota</taxon>
        <taxon>Agaricomycotina</taxon>
        <taxon>Agaricomycetes</taxon>
        <taxon>Polyporales</taxon>
        <taxon>Polyporaceae</taxon>
        <taxon>Lentinus</taxon>
    </lineage>
</organism>
<protein>
    <submittedName>
        <fullName evidence="2">Uncharacterized protein</fullName>
    </submittedName>
</protein>